<dbReference type="GO" id="GO:0005737">
    <property type="term" value="C:cytoplasm"/>
    <property type="evidence" value="ECO:0007669"/>
    <property type="project" value="TreeGrafter"/>
</dbReference>
<dbReference type="GO" id="GO:0005868">
    <property type="term" value="C:cytoplasmic dynein complex"/>
    <property type="evidence" value="ECO:0007669"/>
    <property type="project" value="TreeGrafter"/>
</dbReference>
<dbReference type="AlphaFoldDB" id="A0A7C8IAP7"/>
<dbReference type="InterPro" id="IPR038586">
    <property type="entry name" value="Tctex-1-like_sf"/>
</dbReference>
<dbReference type="GO" id="GO:0007018">
    <property type="term" value="P:microtubule-based movement"/>
    <property type="evidence" value="ECO:0007669"/>
    <property type="project" value="TreeGrafter"/>
</dbReference>
<dbReference type="EMBL" id="JAADJZ010000009">
    <property type="protein sequence ID" value="KAF2872452.1"/>
    <property type="molecule type" value="Genomic_DNA"/>
</dbReference>
<dbReference type="PANTHER" id="PTHR21255:SF4">
    <property type="entry name" value="DYNEIN LIGHT CHAIN TCTEX-TYPE"/>
    <property type="match status" value="1"/>
</dbReference>
<reference evidence="1 2" key="1">
    <citation type="submission" date="2020-01" db="EMBL/GenBank/DDBJ databases">
        <authorList>
            <consortium name="DOE Joint Genome Institute"/>
            <person name="Haridas S."/>
            <person name="Albert R."/>
            <person name="Binder M."/>
            <person name="Bloem J."/>
            <person name="Labutti K."/>
            <person name="Salamov A."/>
            <person name="Andreopoulos B."/>
            <person name="Baker S.E."/>
            <person name="Barry K."/>
            <person name="Bills G."/>
            <person name="Bluhm B.H."/>
            <person name="Cannon C."/>
            <person name="Castanera R."/>
            <person name="Culley D.E."/>
            <person name="Daum C."/>
            <person name="Ezra D."/>
            <person name="Gonzalez J.B."/>
            <person name="Henrissat B."/>
            <person name="Kuo A."/>
            <person name="Liang C."/>
            <person name="Lipzen A."/>
            <person name="Lutzoni F."/>
            <person name="Magnuson J."/>
            <person name="Mondo S."/>
            <person name="Nolan M."/>
            <person name="Ohm R."/>
            <person name="Pangilinan J."/>
            <person name="Park H.-J.H."/>
            <person name="Ramirez L."/>
            <person name="Alfaro M."/>
            <person name="Sun H."/>
            <person name="Tritt A."/>
            <person name="Yoshinaga Y."/>
            <person name="Zwiers L.-H.L."/>
            <person name="Turgeon B.G."/>
            <person name="Goodwin S.B."/>
            <person name="Spatafora J.W."/>
            <person name="Crous P.W."/>
            <person name="Grigoriev I.V."/>
        </authorList>
    </citation>
    <scope>NUCLEOTIDE SEQUENCE [LARGE SCALE GENOMIC DNA]</scope>
    <source>
        <strain evidence="1 2">CBS 611.86</strain>
    </source>
</reference>
<accession>A0A7C8IAP7</accession>
<dbReference type="Gene3D" id="3.30.1140.40">
    <property type="entry name" value="Tctex-1"/>
    <property type="match status" value="1"/>
</dbReference>
<comment type="caution">
    <text evidence="1">The sequence shown here is derived from an EMBL/GenBank/DDBJ whole genome shotgun (WGS) entry which is preliminary data.</text>
</comment>
<evidence type="ECO:0000313" key="1">
    <source>
        <dbReference type="EMBL" id="KAF2872452.1"/>
    </source>
</evidence>
<dbReference type="PANTHER" id="PTHR21255">
    <property type="entry name" value="T-COMPLEX-ASSOCIATED-TESTIS-EXPRESSED 1/ DYNEIN LIGHT CHAIN"/>
    <property type="match status" value="1"/>
</dbReference>
<keyword evidence="2" id="KW-1185">Reference proteome</keyword>
<sequence>MTFPLSTDELRQLIKNAVDSTFSSVEKYEHTQVEDWNRTIISTILRSLIDSTTTGEGESKVPAYKYIANSTIIQHLESPAQAASGGRRGMHSAQAAFWNSEKDGTYSYKWEDGEKIGVDVVISVSWIGL</sequence>
<organism evidence="1 2">
    <name type="scientific">Massariosphaeria phaeospora</name>
    <dbReference type="NCBI Taxonomy" id="100035"/>
    <lineage>
        <taxon>Eukaryota</taxon>
        <taxon>Fungi</taxon>
        <taxon>Dikarya</taxon>
        <taxon>Ascomycota</taxon>
        <taxon>Pezizomycotina</taxon>
        <taxon>Dothideomycetes</taxon>
        <taxon>Pleosporomycetidae</taxon>
        <taxon>Pleosporales</taxon>
        <taxon>Pleosporales incertae sedis</taxon>
        <taxon>Massariosphaeria</taxon>
    </lineage>
</organism>
<proteinExistence type="predicted"/>
<dbReference type="OrthoDB" id="10059120at2759"/>
<evidence type="ECO:0000313" key="2">
    <source>
        <dbReference type="Proteomes" id="UP000481861"/>
    </source>
</evidence>
<dbReference type="Pfam" id="PF03645">
    <property type="entry name" value="Tctex-1"/>
    <property type="match status" value="1"/>
</dbReference>
<gene>
    <name evidence="1" type="ORF">BDV95DRAFT_569775</name>
</gene>
<dbReference type="InterPro" id="IPR005334">
    <property type="entry name" value="Tctex-1-like"/>
</dbReference>
<dbReference type="Proteomes" id="UP000481861">
    <property type="component" value="Unassembled WGS sequence"/>
</dbReference>
<protein>
    <submittedName>
        <fullName evidence="1">Tctex-1</fullName>
    </submittedName>
</protein>
<dbReference type="CDD" id="cd21456">
    <property type="entry name" value="DLC-like_SpDlc1-like"/>
    <property type="match status" value="1"/>
</dbReference>
<name>A0A7C8IAP7_9PLEO</name>
<dbReference type="GO" id="GO:0045505">
    <property type="term" value="F:dynein intermediate chain binding"/>
    <property type="evidence" value="ECO:0007669"/>
    <property type="project" value="TreeGrafter"/>
</dbReference>